<dbReference type="EMBL" id="JH795867">
    <property type="protein sequence ID" value="EJU00471.1"/>
    <property type="molecule type" value="Genomic_DNA"/>
</dbReference>
<evidence type="ECO:0000313" key="3">
    <source>
        <dbReference type="Proteomes" id="UP000030653"/>
    </source>
</evidence>
<reference evidence="2 3" key="1">
    <citation type="journal article" date="2012" name="Science">
        <title>The Paleozoic origin of enzymatic lignin decomposition reconstructed from 31 fungal genomes.</title>
        <authorList>
            <person name="Floudas D."/>
            <person name="Binder M."/>
            <person name="Riley R."/>
            <person name="Barry K."/>
            <person name="Blanchette R.A."/>
            <person name="Henrissat B."/>
            <person name="Martinez A.T."/>
            <person name="Otillar R."/>
            <person name="Spatafora J.W."/>
            <person name="Yadav J.S."/>
            <person name="Aerts A."/>
            <person name="Benoit I."/>
            <person name="Boyd A."/>
            <person name="Carlson A."/>
            <person name="Copeland A."/>
            <person name="Coutinho P.M."/>
            <person name="de Vries R.P."/>
            <person name="Ferreira P."/>
            <person name="Findley K."/>
            <person name="Foster B."/>
            <person name="Gaskell J."/>
            <person name="Glotzer D."/>
            <person name="Gorecki P."/>
            <person name="Heitman J."/>
            <person name="Hesse C."/>
            <person name="Hori C."/>
            <person name="Igarashi K."/>
            <person name="Jurgens J.A."/>
            <person name="Kallen N."/>
            <person name="Kersten P."/>
            <person name="Kohler A."/>
            <person name="Kuees U."/>
            <person name="Kumar T.K.A."/>
            <person name="Kuo A."/>
            <person name="LaButti K."/>
            <person name="Larrondo L.F."/>
            <person name="Lindquist E."/>
            <person name="Ling A."/>
            <person name="Lombard V."/>
            <person name="Lucas S."/>
            <person name="Lundell T."/>
            <person name="Martin R."/>
            <person name="McLaughlin D.J."/>
            <person name="Morgenstern I."/>
            <person name="Morin E."/>
            <person name="Murat C."/>
            <person name="Nagy L.G."/>
            <person name="Nolan M."/>
            <person name="Ohm R.A."/>
            <person name="Patyshakuliyeva A."/>
            <person name="Rokas A."/>
            <person name="Ruiz-Duenas F.J."/>
            <person name="Sabat G."/>
            <person name="Salamov A."/>
            <person name="Samejima M."/>
            <person name="Schmutz J."/>
            <person name="Slot J.C."/>
            <person name="St John F."/>
            <person name="Stenlid J."/>
            <person name="Sun H."/>
            <person name="Sun S."/>
            <person name="Syed K."/>
            <person name="Tsang A."/>
            <person name="Wiebenga A."/>
            <person name="Young D."/>
            <person name="Pisabarro A."/>
            <person name="Eastwood D.C."/>
            <person name="Martin F."/>
            <person name="Cullen D."/>
            <person name="Grigoriev I.V."/>
            <person name="Hibbett D.S."/>
        </authorList>
    </citation>
    <scope>NUCLEOTIDE SEQUENCE [LARGE SCALE GENOMIC DNA]</scope>
    <source>
        <strain evidence="2 3">DJM-731 SS1</strain>
    </source>
</reference>
<dbReference type="OrthoDB" id="3353914at2759"/>
<accession>M5FSL9</accession>
<protein>
    <submittedName>
        <fullName evidence="2">Uncharacterized protein</fullName>
    </submittedName>
</protein>
<evidence type="ECO:0000256" key="1">
    <source>
        <dbReference type="SAM" id="MobiDB-lite"/>
    </source>
</evidence>
<organism evidence="2 3">
    <name type="scientific">Dacryopinax primogenitus (strain DJM 731)</name>
    <name type="common">Brown rot fungus</name>
    <dbReference type="NCBI Taxonomy" id="1858805"/>
    <lineage>
        <taxon>Eukaryota</taxon>
        <taxon>Fungi</taxon>
        <taxon>Dikarya</taxon>
        <taxon>Basidiomycota</taxon>
        <taxon>Agaricomycotina</taxon>
        <taxon>Dacrymycetes</taxon>
        <taxon>Dacrymycetales</taxon>
        <taxon>Dacrymycetaceae</taxon>
        <taxon>Dacryopinax</taxon>
    </lineage>
</organism>
<dbReference type="Proteomes" id="UP000030653">
    <property type="component" value="Unassembled WGS sequence"/>
</dbReference>
<name>M5FSL9_DACPD</name>
<gene>
    <name evidence="2" type="ORF">DACRYDRAFT_109190</name>
</gene>
<dbReference type="STRING" id="1858805.M5FSL9"/>
<evidence type="ECO:0000313" key="2">
    <source>
        <dbReference type="EMBL" id="EJU00471.1"/>
    </source>
</evidence>
<dbReference type="RefSeq" id="XP_040627368.1">
    <property type="nucleotide sequence ID" value="XM_040768834.1"/>
</dbReference>
<keyword evidence="3" id="KW-1185">Reference proteome</keyword>
<dbReference type="GeneID" id="63683896"/>
<feature type="region of interest" description="Disordered" evidence="1">
    <location>
        <begin position="692"/>
        <end position="716"/>
    </location>
</feature>
<dbReference type="AlphaFoldDB" id="M5FSL9"/>
<proteinExistence type="predicted"/>
<dbReference type="HOGENOM" id="CLU_008240_0_0_1"/>
<sequence>MATATVDSELMYHQVAAQPFQVLSGAPFSCIRDAQDRPLTLSVGTDSCLYALKADPTSENEHININVSSLIGATNAVAHFGVSQDVKTKAVYLVVATAALVYVLPPFKPDDLVAANASTLLKPLPCTQAQSSTEKVTRILLGDVITSGTYPLAIAAFTDAAGNADIARVLVSGSTSWAWDGQLGMPEEATGGMLDLCPGNCALGVGIYCLYVNAGVTNLMFQTTEAGARHYKFDLQVPQAAQRIITYKESNNLTHLLVLGGGLWHIPPDQTIHSGSQATQLSSDPLYATCAKLYLSQYGTDFSAWFLSGTTLAYQQGIAGSAGILDGTPVPLLNKFSGPTANFAAIIDPTTASQSLVVMDTTSMLTIMEQPSDTYVWKTTPFLVKQLDKVIDFSAYTSRVLIVDSQGWPQGNKPFNISTTAGWLTVIINGGSSLLGTDAIQVTTDSNGAITIIFPTSDLDAYELRVQDASGSSILGGQTFIFDPSDKVQTKLKAITTGDDLRNAKTADGTPILQGSTASPDDIDNAGKWIGEMSNQAIEAIQLARAQGTMLAADIDISASDIFWEGWNWVCETADSIKDFVVETSGAAWHFVVTIAGKVWDFILDTAAKVAKACSLLLQKIGAAWDTLVQWLGYIFDWQDILQTKDAIKSMVNGLLTFGENYLNKEAQQLGTYFENIQTQISQSFTIAPTASATPSSQNLGGDPSATTANKSAQTSAPANYGNYQLDHGGASDASILTPMATDASLSNLYTQKIAPLLNQLLTDAENIGSQIVNLFNNALDITVADIQAFAQQFAISFLQLIKDLVTNVIALAADIVGGLRTILNANFQIPVIGGILESFGVGPYSILDVVALLLAIPTTVLAKIITGSSPTLSFAFDYQKLVDGTLDGTTTNSFRELAAYVDIPAQYIQGILKVKDIATSTIPAEGAPPTPLSYFGLVKDLVVKGISYPSDRAVPGWEFRISGWSMLIFNVVMKGICKRAGVSATKALACFDAFVALVNFSLSQASYGMQLNTSYTGRNDVIAAMGVANATFLLLAGVGSPYGILAPDPIDKAIASVVVMGAEGISCVLKGVKQELCVAQTAINVLDQST</sequence>
<dbReference type="OMA" id="CNPREII"/>